<dbReference type="PANTHER" id="PTHR47547">
    <property type="match status" value="1"/>
</dbReference>
<name>A0A2I2KJA6_9ACTN</name>
<keyword evidence="3" id="KW-1185">Reference proteome</keyword>
<proteinExistence type="predicted"/>
<evidence type="ECO:0000256" key="1">
    <source>
        <dbReference type="SAM" id="Phobius"/>
    </source>
</evidence>
<accession>A0A2I2KJA6</accession>
<feature type="transmembrane region" description="Helical" evidence="1">
    <location>
        <begin position="91"/>
        <end position="110"/>
    </location>
</feature>
<dbReference type="InterPro" id="IPR052962">
    <property type="entry name" value="AA_Transporter_AGT"/>
</dbReference>
<protein>
    <submittedName>
        <fullName evidence="2">Amino acid/polyamine/organocation transporter, APC superfamily</fullName>
    </submittedName>
</protein>
<keyword evidence="1" id="KW-0472">Membrane</keyword>
<feature type="transmembrane region" description="Helical" evidence="1">
    <location>
        <begin position="59"/>
        <end position="79"/>
    </location>
</feature>
<dbReference type="AlphaFoldDB" id="A0A2I2KJA6"/>
<gene>
    <name evidence="2" type="ORF">FRACA_1100001</name>
</gene>
<keyword evidence="1" id="KW-0812">Transmembrane</keyword>
<reference evidence="2 3" key="1">
    <citation type="submission" date="2017-06" db="EMBL/GenBank/DDBJ databases">
        <authorList>
            <person name="Kim H.J."/>
            <person name="Triplett B.A."/>
        </authorList>
    </citation>
    <scope>NUCLEOTIDE SEQUENCE [LARGE SCALE GENOMIC DNA]</scope>
    <source>
        <strain evidence="2">FRACA_ARgP5</strain>
    </source>
</reference>
<dbReference type="PANTHER" id="PTHR47547:SF1">
    <property type="entry name" value="ASPARTATE-PROTON SYMPORTER"/>
    <property type="match status" value="1"/>
</dbReference>
<organism evidence="2 3">
    <name type="scientific">Frankia canadensis</name>
    <dbReference type="NCBI Taxonomy" id="1836972"/>
    <lineage>
        <taxon>Bacteria</taxon>
        <taxon>Bacillati</taxon>
        <taxon>Actinomycetota</taxon>
        <taxon>Actinomycetes</taxon>
        <taxon>Frankiales</taxon>
        <taxon>Frankiaceae</taxon>
        <taxon>Frankia</taxon>
    </lineage>
</organism>
<dbReference type="Proteomes" id="UP000234331">
    <property type="component" value="Unassembled WGS sequence"/>
</dbReference>
<dbReference type="EMBL" id="FZMO01000014">
    <property type="protein sequence ID" value="SNQ45748.1"/>
    <property type="molecule type" value="Genomic_DNA"/>
</dbReference>
<evidence type="ECO:0000313" key="2">
    <source>
        <dbReference type="EMBL" id="SNQ45748.1"/>
    </source>
</evidence>
<sequence>MPAAGVLAPAAFAAANLIVYWAGWHTDKRLFLAMALGLALFAVHQAHVRRTGTATRDDLAWRTALWIIPWLGGLALISWLGQFDGRQVIPFWADLATVVTFALVIYELAVRSTLSTTHVRELAAMDSPLDLAPAGPSGG</sequence>
<evidence type="ECO:0000313" key="3">
    <source>
        <dbReference type="Proteomes" id="UP000234331"/>
    </source>
</evidence>
<feature type="transmembrane region" description="Helical" evidence="1">
    <location>
        <begin position="29"/>
        <end position="47"/>
    </location>
</feature>
<keyword evidence="1" id="KW-1133">Transmembrane helix</keyword>